<keyword evidence="2" id="KW-1185">Reference proteome</keyword>
<dbReference type="Proteomes" id="UP000708208">
    <property type="component" value="Unassembled WGS sequence"/>
</dbReference>
<evidence type="ECO:0000313" key="2">
    <source>
        <dbReference type="Proteomes" id="UP000708208"/>
    </source>
</evidence>
<accession>A0A8J2L0T2</accession>
<name>A0A8J2L0T2_9HEXA</name>
<sequence length="75" mass="8723">MYCSRGVRPSTDSTAVTYITRKINQFKRIGDEALFTIYDRMRLQYCLRAEFIDPEIFANLSLHIHFTNSVSKGSQ</sequence>
<organism evidence="1 2">
    <name type="scientific">Allacma fusca</name>
    <dbReference type="NCBI Taxonomy" id="39272"/>
    <lineage>
        <taxon>Eukaryota</taxon>
        <taxon>Metazoa</taxon>
        <taxon>Ecdysozoa</taxon>
        <taxon>Arthropoda</taxon>
        <taxon>Hexapoda</taxon>
        <taxon>Collembola</taxon>
        <taxon>Symphypleona</taxon>
        <taxon>Sminthuridae</taxon>
        <taxon>Allacma</taxon>
    </lineage>
</organism>
<gene>
    <name evidence="1" type="ORF">AFUS01_LOCUS36874</name>
</gene>
<comment type="caution">
    <text evidence="1">The sequence shown here is derived from an EMBL/GenBank/DDBJ whole genome shotgun (WGS) entry which is preliminary data.</text>
</comment>
<evidence type="ECO:0000313" key="1">
    <source>
        <dbReference type="EMBL" id="CAG7826839.1"/>
    </source>
</evidence>
<protein>
    <submittedName>
        <fullName evidence="1">Uncharacterized protein</fullName>
    </submittedName>
</protein>
<reference evidence="1" key="1">
    <citation type="submission" date="2021-06" db="EMBL/GenBank/DDBJ databases">
        <authorList>
            <person name="Hodson N. C."/>
            <person name="Mongue J. A."/>
            <person name="Jaron S. K."/>
        </authorList>
    </citation>
    <scope>NUCLEOTIDE SEQUENCE</scope>
</reference>
<proteinExistence type="predicted"/>
<dbReference type="EMBL" id="CAJVCH010541294">
    <property type="protein sequence ID" value="CAG7826839.1"/>
    <property type="molecule type" value="Genomic_DNA"/>
</dbReference>
<dbReference type="AlphaFoldDB" id="A0A8J2L0T2"/>